<dbReference type="Proteomes" id="UP000320672">
    <property type="component" value="Chromosome"/>
</dbReference>
<evidence type="ECO:0000259" key="1">
    <source>
        <dbReference type="Pfam" id="PF05161"/>
    </source>
</evidence>
<name>A0A517MEE1_9BACT</name>
<dbReference type="EC" id="1.1.1.81" evidence="3"/>
<dbReference type="GO" id="GO:0005737">
    <property type="term" value="C:cytoplasm"/>
    <property type="evidence" value="ECO:0007669"/>
    <property type="project" value="TreeGrafter"/>
</dbReference>
<dbReference type="Gene3D" id="3.40.1480.10">
    <property type="entry name" value="MOFRL domain"/>
    <property type="match status" value="1"/>
</dbReference>
<dbReference type="InterPro" id="IPR039760">
    <property type="entry name" value="MOFRL_protein"/>
</dbReference>
<protein>
    <submittedName>
        <fullName evidence="3">Hydroxypyruvate reductase</fullName>
        <ecNumber evidence="3">1.1.1.81</ecNumber>
    </submittedName>
</protein>
<dbReference type="InterPro" id="IPR025286">
    <property type="entry name" value="MOFRL_assoc_dom"/>
</dbReference>
<accession>A0A517MEE1</accession>
<evidence type="ECO:0000313" key="4">
    <source>
        <dbReference type="Proteomes" id="UP000320672"/>
    </source>
</evidence>
<feature type="domain" description="MOFRL" evidence="1">
    <location>
        <begin position="331"/>
        <end position="448"/>
    </location>
</feature>
<proteinExistence type="predicted"/>
<dbReference type="InterPro" id="IPR037035">
    <property type="entry name" value="GK-like_C_sf"/>
</dbReference>
<organism evidence="3 4">
    <name type="scientific">Roseimaritima multifibrata</name>
    <dbReference type="NCBI Taxonomy" id="1930274"/>
    <lineage>
        <taxon>Bacteria</taxon>
        <taxon>Pseudomonadati</taxon>
        <taxon>Planctomycetota</taxon>
        <taxon>Planctomycetia</taxon>
        <taxon>Pirellulales</taxon>
        <taxon>Pirellulaceae</taxon>
        <taxon>Roseimaritima</taxon>
    </lineage>
</organism>
<dbReference type="RefSeq" id="WP_145351406.1">
    <property type="nucleotide sequence ID" value="NZ_CP036262.1"/>
</dbReference>
<dbReference type="PANTHER" id="PTHR12227:SF0">
    <property type="entry name" value="GLYCERATE KINASE"/>
    <property type="match status" value="1"/>
</dbReference>
<keyword evidence="3" id="KW-0670">Pyruvate</keyword>
<dbReference type="Gene3D" id="3.40.50.10180">
    <property type="entry name" value="Glycerate kinase, MOFRL-like N-terminal domain"/>
    <property type="match status" value="1"/>
</dbReference>
<keyword evidence="3" id="KW-0560">Oxidoreductase</keyword>
<dbReference type="AlphaFoldDB" id="A0A517MEE1"/>
<sequence length="456" mass="48059">MQSNPRALAEQIWLAGVDAVRAEPLLRSQVRFIDQQIGCPEFDLDVPQGGRLEVVGAGKAAAAMAAGLVASFGERQRFKAELTGWVNIPAGTERDAGPIHLHVGRPAGVNEPTEAAMEGTRRLLNRVEQLGSDDVCVVLISGGGSALLAAPLDGITLADKLDTIRCLSAGGANIEELNTVRKHLSAVKGGGLARACNAGRLLTIVISDVLGDPLDLIASGPTIPDPSSRQDALQVLARFDPQRRLPESIYRLLEKEEGATGDGNAGFPPICETIILANNAMAVDEAGIVAEQLGFQHAMHAAGKSEGNAEAVGKHLAEMALAMLREEGPNCLITGGEPTVALVDSEIRGKGGRNQQLVLAAMQRLSAEDVSDSERQRIAILSGGTDGEDGPTDAAGAVLDAGVWERLALPESRDLVIGDYLHRNDAYSFFTRLNGLIKTGPTHTNVCDLRVVVVDR</sequence>
<keyword evidence="4" id="KW-1185">Reference proteome</keyword>
<evidence type="ECO:0000313" key="3">
    <source>
        <dbReference type="EMBL" id="QDS93206.1"/>
    </source>
</evidence>
<dbReference type="OrthoDB" id="9766552at2"/>
<gene>
    <name evidence="3" type="primary">ttuD</name>
    <name evidence="3" type="ORF">FF011L_19670</name>
</gene>
<dbReference type="GO" id="GO:0008887">
    <property type="term" value="F:glycerate kinase activity"/>
    <property type="evidence" value="ECO:0007669"/>
    <property type="project" value="InterPro"/>
</dbReference>
<dbReference type="Pfam" id="PF05161">
    <property type="entry name" value="MOFRL"/>
    <property type="match status" value="1"/>
</dbReference>
<dbReference type="KEGG" id="rml:FF011L_19670"/>
<dbReference type="EMBL" id="CP036262">
    <property type="protein sequence ID" value="QDS93206.1"/>
    <property type="molecule type" value="Genomic_DNA"/>
</dbReference>
<dbReference type="GO" id="GO:0016618">
    <property type="term" value="F:hydroxypyruvate reductase [NAD(P)H] activity"/>
    <property type="evidence" value="ECO:0007669"/>
    <property type="project" value="UniProtKB-EC"/>
</dbReference>
<dbReference type="InterPro" id="IPR038614">
    <property type="entry name" value="GK_N_sf"/>
</dbReference>
<dbReference type="PANTHER" id="PTHR12227">
    <property type="entry name" value="GLYCERATE KINASE"/>
    <property type="match status" value="1"/>
</dbReference>
<reference evidence="3 4" key="1">
    <citation type="submission" date="2019-02" db="EMBL/GenBank/DDBJ databases">
        <title>Deep-cultivation of Planctomycetes and their phenomic and genomic characterization uncovers novel biology.</title>
        <authorList>
            <person name="Wiegand S."/>
            <person name="Jogler M."/>
            <person name="Boedeker C."/>
            <person name="Pinto D."/>
            <person name="Vollmers J."/>
            <person name="Rivas-Marin E."/>
            <person name="Kohn T."/>
            <person name="Peeters S.H."/>
            <person name="Heuer A."/>
            <person name="Rast P."/>
            <person name="Oberbeckmann S."/>
            <person name="Bunk B."/>
            <person name="Jeske O."/>
            <person name="Meyerdierks A."/>
            <person name="Storesund J.E."/>
            <person name="Kallscheuer N."/>
            <person name="Luecker S."/>
            <person name="Lage O.M."/>
            <person name="Pohl T."/>
            <person name="Merkel B.J."/>
            <person name="Hornburger P."/>
            <person name="Mueller R.-W."/>
            <person name="Bruemmer F."/>
            <person name="Labrenz M."/>
            <person name="Spormann A.M."/>
            <person name="Op den Camp H."/>
            <person name="Overmann J."/>
            <person name="Amann R."/>
            <person name="Jetten M.S.M."/>
            <person name="Mascher T."/>
            <person name="Medema M.H."/>
            <person name="Devos D.P."/>
            <person name="Kaster A.-K."/>
            <person name="Ovreas L."/>
            <person name="Rohde M."/>
            <person name="Galperin M.Y."/>
            <person name="Jogler C."/>
        </authorList>
    </citation>
    <scope>NUCLEOTIDE SEQUENCE [LARGE SCALE GENOMIC DNA]</scope>
    <source>
        <strain evidence="3 4">FF011L</strain>
    </source>
</reference>
<dbReference type="SUPFAM" id="SSF82544">
    <property type="entry name" value="GckA/TtuD-like"/>
    <property type="match status" value="1"/>
</dbReference>
<dbReference type="InterPro" id="IPR007835">
    <property type="entry name" value="MOFRL"/>
</dbReference>
<dbReference type="Pfam" id="PF13660">
    <property type="entry name" value="DUF4147"/>
    <property type="match status" value="1"/>
</dbReference>
<feature type="domain" description="MOFRL-associated" evidence="2">
    <location>
        <begin position="9"/>
        <end position="254"/>
    </location>
</feature>
<evidence type="ECO:0000259" key="2">
    <source>
        <dbReference type="Pfam" id="PF13660"/>
    </source>
</evidence>